<feature type="transmembrane region" description="Helical" evidence="2">
    <location>
        <begin position="599"/>
        <end position="623"/>
    </location>
</feature>
<dbReference type="PANTHER" id="PTHR11360">
    <property type="entry name" value="MONOCARBOXYLATE TRANSPORTER"/>
    <property type="match status" value="1"/>
</dbReference>
<dbReference type="AlphaFoldDB" id="A0A9P0D7F0"/>
<accession>A0A9P0D7F0</accession>
<keyword evidence="2" id="KW-0812">Transmembrane</keyword>
<evidence type="ECO:0000313" key="4">
    <source>
        <dbReference type="Proteomes" id="UP001153636"/>
    </source>
</evidence>
<dbReference type="OrthoDB" id="410267at2759"/>
<name>A0A9P0D7F0_9CUCU</name>
<feature type="transmembrane region" description="Helical" evidence="2">
    <location>
        <begin position="161"/>
        <end position="182"/>
    </location>
</feature>
<keyword evidence="2" id="KW-1133">Transmembrane helix</keyword>
<gene>
    <name evidence="3" type="ORF">PSYICH_LOCUS14933</name>
</gene>
<dbReference type="InterPro" id="IPR036259">
    <property type="entry name" value="MFS_trans_sf"/>
</dbReference>
<keyword evidence="4" id="KW-1185">Reference proteome</keyword>
<feature type="transmembrane region" description="Helical" evidence="2">
    <location>
        <begin position="576"/>
        <end position="593"/>
    </location>
</feature>
<dbReference type="InterPro" id="IPR050327">
    <property type="entry name" value="Proton-linked_MCT"/>
</dbReference>
<dbReference type="GO" id="GO:0008028">
    <property type="term" value="F:monocarboxylic acid transmembrane transporter activity"/>
    <property type="evidence" value="ECO:0007669"/>
    <property type="project" value="TreeGrafter"/>
</dbReference>
<organism evidence="3 4">
    <name type="scientific">Psylliodes chrysocephalus</name>
    <dbReference type="NCBI Taxonomy" id="3402493"/>
    <lineage>
        <taxon>Eukaryota</taxon>
        <taxon>Metazoa</taxon>
        <taxon>Ecdysozoa</taxon>
        <taxon>Arthropoda</taxon>
        <taxon>Hexapoda</taxon>
        <taxon>Insecta</taxon>
        <taxon>Pterygota</taxon>
        <taxon>Neoptera</taxon>
        <taxon>Endopterygota</taxon>
        <taxon>Coleoptera</taxon>
        <taxon>Polyphaga</taxon>
        <taxon>Cucujiformia</taxon>
        <taxon>Chrysomeloidea</taxon>
        <taxon>Chrysomelidae</taxon>
        <taxon>Galerucinae</taxon>
        <taxon>Alticini</taxon>
        <taxon>Psylliodes</taxon>
    </lineage>
</organism>
<feature type="compositionally biased region" description="Polar residues" evidence="1">
    <location>
        <begin position="242"/>
        <end position="254"/>
    </location>
</feature>
<dbReference type="SUPFAM" id="SSF103473">
    <property type="entry name" value="MFS general substrate transporter"/>
    <property type="match status" value="1"/>
</dbReference>
<dbReference type="EMBL" id="OV651821">
    <property type="protein sequence ID" value="CAH1115562.1"/>
    <property type="molecule type" value="Genomic_DNA"/>
</dbReference>
<feature type="transmembrane region" description="Helical" evidence="2">
    <location>
        <begin position="100"/>
        <end position="117"/>
    </location>
</feature>
<feature type="region of interest" description="Disordered" evidence="1">
    <location>
        <begin position="242"/>
        <end position="274"/>
    </location>
</feature>
<reference evidence="3" key="1">
    <citation type="submission" date="2022-01" db="EMBL/GenBank/DDBJ databases">
        <authorList>
            <person name="King R."/>
        </authorList>
    </citation>
    <scope>NUCLEOTIDE SEQUENCE</scope>
</reference>
<proteinExistence type="predicted"/>
<feature type="transmembrane region" description="Helical" evidence="2">
    <location>
        <begin position="482"/>
        <end position="502"/>
    </location>
</feature>
<feature type="transmembrane region" description="Helical" evidence="2">
    <location>
        <begin position="508"/>
        <end position="528"/>
    </location>
</feature>
<feature type="transmembrane region" description="Helical" evidence="2">
    <location>
        <begin position="123"/>
        <end position="141"/>
    </location>
</feature>
<feature type="transmembrane region" description="Helical" evidence="2">
    <location>
        <begin position="68"/>
        <end position="88"/>
    </location>
</feature>
<sequence length="644" mass="73601">MHRSTTLSEIVSSTFSSNADEVEPHSKKRKFAAKVGIGVIEFLVCSLYQCYGILLAKYIQIGTYTLQKLIWTTMIYLAAYHITAPFSQCLIKCMEERGHFHYKIVMTISALLLAVGIVTPPHYLCYGIFGGILSNIIYSHLRHIARRKLKTTEKAFVGNILSARAISLLIMPHIILLLVANFSMDKATMIYSAIILNIIPGVLIIKLPKENLTKFSFGETNRYQTLPAFSQQIKEMKVFSTSGNTSDMHSINKANDNESNDDDTDEDSESEEDVEDDLLVHEKNMQHNENKTDEISSAPTALNSNAVQIYYSQAGVSILPEIPEEEEGVEESKNINVINTKRLSRISMALEELNSRERKESIKELVVPKESFIKPEPIQNIEYISNYTDRKRFIKDLKFTNKGACCSCSPYTLFVWKRRMRSWKDCLIDTLFIPICKSLADLHFYPTLWSKISINISSILFISLTPYVTLLKNEGYKSEDMAFLLSYTAFSWCLSLILMPLLMTFTAVKLRITFIVGLVLSSCSMLLLTKRKMTNDFIIWSSLLFGFGYGLTRFTENFVYKAFAGKRKYVQFERTLDMLSGIFVILIYYFVYINNVDVVGWFPIISSITYAVNAIIWVVVPVVKEAMIFLRKYFRKRSDSSTIL</sequence>
<feature type="compositionally biased region" description="Acidic residues" evidence="1">
    <location>
        <begin position="258"/>
        <end position="274"/>
    </location>
</feature>
<evidence type="ECO:0000256" key="1">
    <source>
        <dbReference type="SAM" id="MobiDB-lite"/>
    </source>
</evidence>
<dbReference type="Proteomes" id="UP001153636">
    <property type="component" value="Chromosome 9"/>
</dbReference>
<dbReference type="PANTHER" id="PTHR11360:SF284">
    <property type="entry name" value="EG:103B4.3 PROTEIN-RELATED"/>
    <property type="match status" value="1"/>
</dbReference>
<evidence type="ECO:0000313" key="3">
    <source>
        <dbReference type="EMBL" id="CAH1115562.1"/>
    </source>
</evidence>
<protein>
    <submittedName>
        <fullName evidence="3">Uncharacterized protein</fullName>
    </submittedName>
</protein>
<feature type="transmembrane region" description="Helical" evidence="2">
    <location>
        <begin position="452"/>
        <end position="470"/>
    </location>
</feature>
<keyword evidence="2" id="KW-0472">Membrane</keyword>
<feature type="transmembrane region" description="Helical" evidence="2">
    <location>
        <begin position="188"/>
        <end position="207"/>
    </location>
</feature>
<feature type="transmembrane region" description="Helical" evidence="2">
    <location>
        <begin position="35"/>
        <end position="56"/>
    </location>
</feature>
<evidence type="ECO:0000256" key="2">
    <source>
        <dbReference type="SAM" id="Phobius"/>
    </source>
</evidence>